<evidence type="ECO:0000313" key="3">
    <source>
        <dbReference type="Proteomes" id="UP001321018"/>
    </source>
</evidence>
<reference evidence="2" key="1">
    <citation type="submission" date="2022-09" db="EMBL/GenBank/DDBJ databases">
        <title>Enrichment on poylsaccharides allowed isolation of novel metabolic and taxonomic groups of Haloarchaea.</title>
        <authorList>
            <person name="Sorokin D.Y."/>
            <person name="Elcheninov A.G."/>
            <person name="Khizhniak T.V."/>
            <person name="Kolganova T.V."/>
            <person name="Kublanov I.V."/>
        </authorList>
    </citation>
    <scope>NUCLEOTIDE SEQUENCE</scope>
    <source>
        <strain evidence="2">AArc-xg1-1</strain>
    </source>
</reference>
<gene>
    <name evidence="2" type="ORF">OB960_01270</name>
</gene>
<evidence type="ECO:0000313" key="2">
    <source>
        <dbReference type="EMBL" id="MCU4740032.1"/>
    </source>
</evidence>
<feature type="domain" description="VOC" evidence="1">
    <location>
        <begin position="7"/>
        <end position="135"/>
    </location>
</feature>
<dbReference type="PROSITE" id="PS51819">
    <property type="entry name" value="VOC"/>
    <property type="match status" value="1"/>
</dbReference>
<dbReference type="InterPro" id="IPR037523">
    <property type="entry name" value="VOC_core"/>
</dbReference>
<dbReference type="InterPro" id="IPR029068">
    <property type="entry name" value="Glyas_Bleomycin-R_OHBP_Dase"/>
</dbReference>
<comment type="caution">
    <text evidence="2">The sequence shown here is derived from an EMBL/GenBank/DDBJ whole genome shotgun (WGS) entry which is preliminary data.</text>
</comment>
<dbReference type="Proteomes" id="UP001321018">
    <property type="component" value="Unassembled WGS sequence"/>
</dbReference>
<proteinExistence type="predicted"/>
<name>A0AAP3E0M5_9EURY</name>
<organism evidence="2 3">
    <name type="scientific">Natronoglomus mannanivorans</name>
    <dbReference type="NCBI Taxonomy" id="2979990"/>
    <lineage>
        <taxon>Archaea</taxon>
        <taxon>Methanobacteriati</taxon>
        <taxon>Methanobacteriota</taxon>
        <taxon>Stenosarchaea group</taxon>
        <taxon>Halobacteria</taxon>
        <taxon>Halobacteriales</taxon>
        <taxon>Natrialbaceae</taxon>
        <taxon>Natronoglomus</taxon>
    </lineage>
</organism>
<dbReference type="EMBL" id="JAOPKA010000001">
    <property type="protein sequence ID" value="MCU4740032.1"/>
    <property type="molecule type" value="Genomic_DNA"/>
</dbReference>
<protein>
    <submittedName>
        <fullName evidence="2">VOC family protein</fullName>
    </submittedName>
</protein>
<sequence length="137" mass="15285">MPMDVTAIDHINLQFPADRLEDVIDFYVETLGFETRFDDPYEAVADDPGLFPVFLGEGGRLYVNPTEEFDPSAGNYRHVAVRVAESPAAVEERLTDAGVSIDNEASRERDDPEIGSYTSYYVSDPFGYTIEFMAIGD</sequence>
<dbReference type="InterPro" id="IPR004360">
    <property type="entry name" value="Glyas_Fos-R_dOase_dom"/>
</dbReference>
<dbReference type="SUPFAM" id="SSF54593">
    <property type="entry name" value="Glyoxalase/Bleomycin resistance protein/Dihydroxybiphenyl dioxygenase"/>
    <property type="match status" value="1"/>
</dbReference>
<accession>A0AAP3E0M5</accession>
<dbReference type="AlphaFoldDB" id="A0AAP3E0M5"/>
<evidence type="ECO:0000259" key="1">
    <source>
        <dbReference type="PROSITE" id="PS51819"/>
    </source>
</evidence>
<dbReference type="RefSeq" id="WP_338001887.1">
    <property type="nucleotide sequence ID" value="NZ_JAOPKA010000001.1"/>
</dbReference>
<dbReference type="Pfam" id="PF00903">
    <property type="entry name" value="Glyoxalase"/>
    <property type="match status" value="1"/>
</dbReference>
<dbReference type="Gene3D" id="3.10.180.10">
    <property type="entry name" value="2,3-Dihydroxybiphenyl 1,2-Dioxygenase, domain 1"/>
    <property type="match status" value="1"/>
</dbReference>